<dbReference type="AlphaFoldDB" id="A0A017RVS8"/>
<evidence type="ECO:0000256" key="2">
    <source>
        <dbReference type="ARBA" id="ARBA00007634"/>
    </source>
</evidence>
<evidence type="ECO:0000256" key="8">
    <source>
        <dbReference type="HAMAP-Rule" id="MF_00500"/>
    </source>
</evidence>
<dbReference type="OrthoDB" id="9808392at2"/>
<dbReference type="GO" id="GO:0070181">
    <property type="term" value="F:small ribosomal subunit rRNA binding"/>
    <property type="evidence" value="ECO:0007669"/>
    <property type="project" value="TreeGrafter"/>
</dbReference>
<dbReference type="PANTHER" id="PTHR33398">
    <property type="entry name" value="30S RIBOSOMAL PROTEIN S20"/>
    <property type="match status" value="1"/>
</dbReference>
<dbReference type="STRING" id="1403537.Q428_07880"/>
<comment type="caution">
    <text evidence="9">The sequence shown here is derived from an EMBL/GenBank/DDBJ whole genome shotgun (WGS) entry which is preliminary data.</text>
</comment>
<dbReference type="GO" id="GO:0005829">
    <property type="term" value="C:cytosol"/>
    <property type="evidence" value="ECO:0007669"/>
    <property type="project" value="TreeGrafter"/>
</dbReference>
<dbReference type="InterPro" id="IPR002583">
    <property type="entry name" value="Ribosomal_bS20"/>
</dbReference>
<organism evidence="9 10">
    <name type="scientific">Fervidicella metallireducens AeB</name>
    <dbReference type="NCBI Taxonomy" id="1403537"/>
    <lineage>
        <taxon>Bacteria</taxon>
        <taxon>Bacillati</taxon>
        <taxon>Bacillota</taxon>
        <taxon>Clostridia</taxon>
        <taxon>Eubacteriales</taxon>
        <taxon>Clostridiaceae</taxon>
        <taxon>Fervidicella</taxon>
    </lineage>
</organism>
<evidence type="ECO:0000256" key="1">
    <source>
        <dbReference type="ARBA" id="ARBA00003134"/>
    </source>
</evidence>
<dbReference type="NCBIfam" id="TIGR00029">
    <property type="entry name" value="S20"/>
    <property type="match status" value="1"/>
</dbReference>
<dbReference type="RefSeq" id="WP_035379697.1">
    <property type="nucleotide sequence ID" value="NZ_AZQP01000020.1"/>
</dbReference>
<evidence type="ECO:0000313" key="10">
    <source>
        <dbReference type="Proteomes" id="UP000019681"/>
    </source>
</evidence>
<name>A0A017RVS8_9CLOT</name>
<dbReference type="GO" id="GO:0006412">
    <property type="term" value="P:translation"/>
    <property type="evidence" value="ECO:0007669"/>
    <property type="project" value="UniProtKB-UniRule"/>
</dbReference>
<evidence type="ECO:0000313" key="9">
    <source>
        <dbReference type="EMBL" id="EYE88494.1"/>
    </source>
</evidence>
<reference evidence="9 10" key="1">
    <citation type="journal article" date="2014" name="Genome Announc.">
        <title>Draft Genome Sequence of Fervidicella metallireducens Strain AeBT, an Iron-Reducing Thermoanaerobe from the Great Artesian Basin.</title>
        <authorList>
            <person name="Patel B.K."/>
        </authorList>
    </citation>
    <scope>NUCLEOTIDE SEQUENCE [LARGE SCALE GENOMIC DNA]</scope>
    <source>
        <strain evidence="9 10">AeB</strain>
    </source>
</reference>
<keyword evidence="3 8" id="KW-0699">rRNA-binding</keyword>
<protein>
    <recommendedName>
        <fullName evidence="7 8">Small ribosomal subunit protein bS20</fullName>
    </recommendedName>
</protein>
<dbReference type="HAMAP" id="MF_00500">
    <property type="entry name" value="Ribosomal_bS20"/>
    <property type="match status" value="1"/>
</dbReference>
<dbReference type="GO" id="GO:0003735">
    <property type="term" value="F:structural constituent of ribosome"/>
    <property type="evidence" value="ECO:0007669"/>
    <property type="project" value="InterPro"/>
</dbReference>
<sequence length="89" mass="9775">MANIKSAIKRIKTTERRTLRNKMVKSAVKTAIKKFEAAVNSGNYEEAKVLLAETSHIIDKAAAKGIIHKNAASRRKSTIAKKLNSIAVK</sequence>
<dbReference type="SUPFAM" id="SSF46992">
    <property type="entry name" value="Ribosomal protein S20"/>
    <property type="match status" value="1"/>
</dbReference>
<gene>
    <name evidence="8" type="primary">rpsT</name>
    <name evidence="9" type="ORF">Q428_07880</name>
</gene>
<evidence type="ECO:0000256" key="7">
    <source>
        <dbReference type="ARBA" id="ARBA00035136"/>
    </source>
</evidence>
<proteinExistence type="inferred from homology"/>
<evidence type="ECO:0000256" key="6">
    <source>
        <dbReference type="ARBA" id="ARBA00023274"/>
    </source>
</evidence>
<keyword evidence="10" id="KW-1185">Reference proteome</keyword>
<dbReference type="Gene3D" id="1.20.58.110">
    <property type="entry name" value="Ribosomal protein S20"/>
    <property type="match status" value="1"/>
</dbReference>
<dbReference type="FunFam" id="1.20.58.110:FF:000001">
    <property type="entry name" value="30S ribosomal protein S20"/>
    <property type="match status" value="1"/>
</dbReference>
<evidence type="ECO:0000256" key="3">
    <source>
        <dbReference type="ARBA" id="ARBA00022730"/>
    </source>
</evidence>
<evidence type="ECO:0000256" key="4">
    <source>
        <dbReference type="ARBA" id="ARBA00022884"/>
    </source>
</evidence>
<keyword evidence="4 8" id="KW-0694">RNA-binding</keyword>
<comment type="function">
    <text evidence="1 8">Binds directly to 16S ribosomal RNA.</text>
</comment>
<accession>A0A017RVS8</accession>
<dbReference type="PANTHER" id="PTHR33398:SF1">
    <property type="entry name" value="SMALL RIBOSOMAL SUBUNIT PROTEIN BS20C"/>
    <property type="match status" value="1"/>
</dbReference>
<dbReference type="EMBL" id="AZQP01000020">
    <property type="protein sequence ID" value="EYE88494.1"/>
    <property type="molecule type" value="Genomic_DNA"/>
</dbReference>
<dbReference type="Pfam" id="PF01649">
    <property type="entry name" value="Ribosomal_S20p"/>
    <property type="match status" value="1"/>
</dbReference>
<dbReference type="GO" id="GO:0015935">
    <property type="term" value="C:small ribosomal subunit"/>
    <property type="evidence" value="ECO:0007669"/>
    <property type="project" value="TreeGrafter"/>
</dbReference>
<comment type="similarity">
    <text evidence="2 8">Belongs to the bacterial ribosomal protein bS20 family.</text>
</comment>
<evidence type="ECO:0000256" key="5">
    <source>
        <dbReference type="ARBA" id="ARBA00022980"/>
    </source>
</evidence>
<dbReference type="Proteomes" id="UP000019681">
    <property type="component" value="Unassembled WGS sequence"/>
</dbReference>
<dbReference type="InterPro" id="IPR036510">
    <property type="entry name" value="Ribosomal_bS20_sf"/>
</dbReference>
<keyword evidence="6 8" id="KW-0687">Ribonucleoprotein</keyword>
<keyword evidence="5 8" id="KW-0689">Ribosomal protein</keyword>